<keyword evidence="4" id="KW-1185">Reference proteome</keyword>
<protein>
    <submittedName>
        <fullName evidence="3">Potassium channel family protein</fullName>
    </submittedName>
</protein>
<organism evidence="3 4">
    <name type="scientific">Pelomonas cellulosilytica</name>
    <dbReference type="NCBI Taxonomy" id="2906762"/>
    <lineage>
        <taxon>Bacteria</taxon>
        <taxon>Pseudomonadati</taxon>
        <taxon>Pseudomonadota</taxon>
        <taxon>Betaproteobacteria</taxon>
        <taxon>Burkholderiales</taxon>
        <taxon>Sphaerotilaceae</taxon>
        <taxon>Roseateles</taxon>
    </lineage>
</organism>
<comment type="caution">
    <text evidence="3">The sequence shown here is derived from an EMBL/GenBank/DDBJ whole genome shotgun (WGS) entry which is preliminary data.</text>
</comment>
<feature type="domain" description="Potassium channel" evidence="2">
    <location>
        <begin position="153"/>
        <end position="225"/>
    </location>
</feature>
<keyword evidence="3" id="KW-0407">Ion channel</keyword>
<dbReference type="Proteomes" id="UP001200741">
    <property type="component" value="Unassembled WGS sequence"/>
</dbReference>
<evidence type="ECO:0000256" key="1">
    <source>
        <dbReference type="SAM" id="Phobius"/>
    </source>
</evidence>
<dbReference type="RefSeq" id="WP_233373498.1">
    <property type="nucleotide sequence ID" value="NZ_JAJTWU010000007.1"/>
</dbReference>
<feature type="transmembrane region" description="Helical" evidence="1">
    <location>
        <begin position="33"/>
        <end position="50"/>
    </location>
</feature>
<feature type="transmembrane region" description="Helical" evidence="1">
    <location>
        <begin position="94"/>
        <end position="113"/>
    </location>
</feature>
<name>A0ABS8XUT6_9BURK</name>
<keyword evidence="3" id="KW-0406">Ion transport</keyword>
<dbReference type="Pfam" id="PF07885">
    <property type="entry name" value="Ion_trans_2"/>
    <property type="match status" value="1"/>
</dbReference>
<feature type="transmembrane region" description="Helical" evidence="1">
    <location>
        <begin position="202"/>
        <end position="227"/>
    </location>
</feature>
<sequence>MSHSSRHRPTSRLWGLARPPALSVAATREMQRWRWPVLAALLCTIPAFYIELLEQLPTPLATAIYLSAAGLIALSQWRVSRHLDHPLQHLRRNALDLLLAVGFMLSALLPASVDSPLSLAIRLAVALLSLVHMVWTLRPWLTRGGLGYLLLLAFAVLCFCGVGFWALEPRVRTLGDGLWLAFTTAATVGYGDIVPSTPAAKIFAVFVVLLGYAVLSLVTAAIAAMWVETSERRIEHDILRQLHAEVSALRGEIAALKRPDDTAQ</sequence>
<gene>
    <name evidence="3" type="ORF">LXT13_18880</name>
</gene>
<keyword evidence="3" id="KW-0813">Transport</keyword>
<dbReference type="SUPFAM" id="SSF81324">
    <property type="entry name" value="Voltage-gated potassium channels"/>
    <property type="match status" value="1"/>
</dbReference>
<proteinExistence type="predicted"/>
<keyword evidence="1" id="KW-0472">Membrane</keyword>
<evidence type="ECO:0000313" key="3">
    <source>
        <dbReference type="EMBL" id="MCE4556464.1"/>
    </source>
</evidence>
<dbReference type="EMBL" id="JAJTWU010000007">
    <property type="protein sequence ID" value="MCE4556464.1"/>
    <property type="molecule type" value="Genomic_DNA"/>
</dbReference>
<keyword evidence="1" id="KW-0812">Transmembrane</keyword>
<keyword evidence="1" id="KW-1133">Transmembrane helix</keyword>
<dbReference type="GO" id="GO:0034220">
    <property type="term" value="P:monoatomic ion transmembrane transport"/>
    <property type="evidence" value="ECO:0007669"/>
    <property type="project" value="UniProtKB-KW"/>
</dbReference>
<dbReference type="InterPro" id="IPR013099">
    <property type="entry name" value="K_chnl_dom"/>
</dbReference>
<accession>A0ABS8XUT6</accession>
<feature type="transmembrane region" description="Helical" evidence="1">
    <location>
        <begin position="149"/>
        <end position="167"/>
    </location>
</feature>
<reference evidence="3 4" key="1">
    <citation type="submission" date="2021-12" db="EMBL/GenBank/DDBJ databases">
        <title>Genome seq of P8.</title>
        <authorList>
            <person name="Seo T."/>
        </authorList>
    </citation>
    <scope>NUCLEOTIDE SEQUENCE [LARGE SCALE GENOMIC DNA]</scope>
    <source>
        <strain evidence="3 4">P8</strain>
    </source>
</reference>
<feature type="transmembrane region" description="Helical" evidence="1">
    <location>
        <begin position="119"/>
        <end position="137"/>
    </location>
</feature>
<dbReference type="Gene3D" id="1.10.287.70">
    <property type="match status" value="1"/>
</dbReference>
<evidence type="ECO:0000313" key="4">
    <source>
        <dbReference type="Proteomes" id="UP001200741"/>
    </source>
</evidence>
<evidence type="ECO:0000259" key="2">
    <source>
        <dbReference type="Pfam" id="PF07885"/>
    </source>
</evidence>
<feature type="transmembrane region" description="Helical" evidence="1">
    <location>
        <begin position="56"/>
        <end position="74"/>
    </location>
</feature>